<dbReference type="Proteomes" id="UP000664991">
    <property type="component" value="Unassembled WGS sequence"/>
</dbReference>
<dbReference type="EMBL" id="JAEMGP010000003">
    <property type="protein sequence ID" value="KAG5212778.1"/>
    <property type="molecule type" value="Genomic_DNA"/>
</dbReference>
<evidence type="ECO:0000256" key="1">
    <source>
        <dbReference type="SAM" id="MobiDB-lite"/>
    </source>
</evidence>
<gene>
    <name evidence="2" type="ORF">JEQ12_015207</name>
</gene>
<organism evidence="2 3">
    <name type="scientific">Ovis aries</name>
    <name type="common">Sheep</name>
    <dbReference type="NCBI Taxonomy" id="9940"/>
    <lineage>
        <taxon>Eukaryota</taxon>
        <taxon>Metazoa</taxon>
        <taxon>Chordata</taxon>
        <taxon>Craniata</taxon>
        <taxon>Vertebrata</taxon>
        <taxon>Euteleostomi</taxon>
        <taxon>Mammalia</taxon>
        <taxon>Eutheria</taxon>
        <taxon>Laurasiatheria</taxon>
        <taxon>Artiodactyla</taxon>
        <taxon>Ruminantia</taxon>
        <taxon>Pecora</taxon>
        <taxon>Bovidae</taxon>
        <taxon>Caprinae</taxon>
        <taxon>Ovis</taxon>
    </lineage>
</organism>
<name>A0A836ALI9_SHEEP</name>
<comment type="caution">
    <text evidence="2">The sequence shown here is derived from an EMBL/GenBank/DDBJ whole genome shotgun (WGS) entry which is preliminary data.</text>
</comment>
<evidence type="ECO:0000313" key="3">
    <source>
        <dbReference type="Proteomes" id="UP000664991"/>
    </source>
</evidence>
<feature type="region of interest" description="Disordered" evidence="1">
    <location>
        <begin position="59"/>
        <end position="89"/>
    </location>
</feature>
<dbReference type="AlphaFoldDB" id="A0A836ALI9"/>
<feature type="region of interest" description="Disordered" evidence="1">
    <location>
        <begin position="1"/>
        <end position="23"/>
    </location>
</feature>
<reference evidence="2 3" key="1">
    <citation type="submission" date="2020-12" db="EMBL/GenBank/DDBJ databases">
        <title>De novo assembly of Tibetan sheep genome.</title>
        <authorList>
            <person name="Li X."/>
        </authorList>
    </citation>
    <scope>NUCLEOTIDE SEQUENCE [LARGE SCALE GENOMIC DNA]</scope>
    <source>
        <tissue evidence="2">Heart</tissue>
    </source>
</reference>
<accession>A0A836ALI9</accession>
<evidence type="ECO:0000313" key="2">
    <source>
        <dbReference type="EMBL" id="KAG5212778.1"/>
    </source>
</evidence>
<proteinExistence type="predicted"/>
<protein>
    <submittedName>
        <fullName evidence="2">Uncharacterized protein</fullName>
    </submittedName>
</protein>
<feature type="compositionally biased region" description="Polar residues" evidence="1">
    <location>
        <begin position="68"/>
        <end position="79"/>
    </location>
</feature>
<sequence length="110" mass="11600">MSRSLSCDAPPQPPSAAAPHKPADPLVLGSGKLCLPSPACSRRMTARLAELTSALLLKPPGSGISKPLQPTLSSSQNIPPHSPAQELPEQKRYEASFAICLEHTAYQAPH</sequence>